<accession>A0AAU8JIH8</accession>
<dbReference type="AlphaFoldDB" id="A0AAU8JIH8"/>
<evidence type="ECO:0000313" key="1">
    <source>
        <dbReference type="EMBL" id="XCM38622.1"/>
    </source>
</evidence>
<sequence length="486" mass="53372">MNHIYVSALSDCVNSGINISSGELLRFSATGQARYGYEGEPINDSPITDANGNRLVNGNNIGKKIDPSAQMPNQPIGTLLGRIGRSGNFFAIGSSNQLIMQESGRLFLCYNDVPDMFGDNGSGYTVSIYRIEAGSQKPTNPSPYGQQTATAPTRPTRQTFRNAQELGMAQFLQGNRELIDAYEALQGAAQGQYNVVQIPSNDFMDNPCTQIARERGTLFSEREDISYADYLKLKLKLNAQIAAYNNSLAIIEKMQDYNNRLSNENRQGGRDASQRIVANFQSLWSRIEQQNQPDLSLDRILRSLAYAIEESGVSTINFVIKSAQTGGKLAAAFSDFGRLGQLLNLPSSSNADATQLTGRSLDYAITFSEQLEEVSREFNAGNYEKITDITLEVANAAIGLIDTQNNPRLVRAGQAIAIRSEAIKLKDMIILLQQPNVGEVLDDYDRFYLTVAGISSALKIGADTVTLISQCRWCFVSTQFAITSNY</sequence>
<name>A0AAU8JIH8_9CYAN</name>
<dbReference type="RefSeq" id="WP_054466025.1">
    <property type="nucleotide sequence ID" value="NZ_CP159837.1"/>
</dbReference>
<organism evidence="1">
    <name type="scientific">Planktothricoides raciborskii GIHE-MW2</name>
    <dbReference type="NCBI Taxonomy" id="2792601"/>
    <lineage>
        <taxon>Bacteria</taxon>
        <taxon>Bacillati</taxon>
        <taxon>Cyanobacteriota</taxon>
        <taxon>Cyanophyceae</taxon>
        <taxon>Oscillatoriophycideae</taxon>
        <taxon>Oscillatoriales</taxon>
        <taxon>Oscillatoriaceae</taxon>
        <taxon>Planktothricoides</taxon>
    </lineage>
</organism>
<dbReference type="EMBL" id="CP159837">
    <property type="protein sequence ID" value="XCM38622.1"/>
    <property type="molecule type" value="Genomic_DNA"/>
</dbReference>
<protein>
    <submittedName>
        <fullName evidence="1">Uncharacterized protein</fullName>
    </submittedName>
</protein>
<proteinExistence type="predicted"/>
<dbReference type="Gene3D" id="2.60.120.430">
    <property type="entry name" value="Galactose-binding lectin"/>
    <property type="match status" value="1"/>
</dbReference>
<reference evidence="1" key="1">
    <citation type="submission" date="2024-07" db="EMBL/GenBank/DDBJ databases">
        <authorList>
            <person name="Kim Y.J."/>
            <person name="Jeong J.Y."/>
        </authorList>
    </citation>
    <scope>NUCLEOTIDE SEQUENCE</scope>
    <source>
        <strain evidence="1">GIHE-MW2</strain>
    </source>
</reference>
<gene>
    <name evidence="1" type="ORF">ABWT76_001482</name>
</gene>